<dbReference type="EMBL" id="AAWS01000061">
    <property type="protein sequence ID" value="EAY24794.1"/>
    <property type="molecule type" value="Genomic_DNA"/>
</dbReference>
<evidence type="ECO:0000256" key="7">
    <source>
        <dbReference type="ARBA" id="ARBA00048741"/>
    </source>
</evidence>
<evidence type="ECO:0000256" key="10">
    <source>
        <dbReference type="PIRSR" id="PIRSR001589-3"/>
    </source>
</evidence>
<dbReference type="RefSeq" id="WP_002704161.1">
    <property type="nucleotide sequence ID" value="NZ_AAWS01000061.1"/>
</dbReference>
<dbReference type="InterPro" id="IPR029055">
    <property type="entry name" value="Ntn_hydrolases_N"/>
</dbReference>
<accession>A1ZXW5</accession>
<comment type="similarity">
    <text evidence="2">Belongs to the asparagine synthetase family.</text>
</comment>
<dbReference type="PANTHER" id="PTHR43284">
    <property type="entry name" value="ASPARAGINE SYNTHETASE (GLUTAMINE-HYDROLYZING)"/>
    <property type="match status" value="1"/>
</dbReference>
<evidence type="ECO:0000256" key="1">
    <source>
        <dbReference type="ARBA" id="ARBA00005187"/>
    </source>
</evidence>
<evidence type="ECO:0000259" key="11">
    <source>
        <dbReference type="PROSITE" id="PS51278"/>
    </source>
</evidence>
<dbReference type="PIRSF" id="PIRSF001589">
    <property type="entry name" value="Asn_synthetase_glu-h"/>
    <property type="match status" value="1"/>
</dbReference>
<dbReference type="CDD" id="cd01991">
    <property type="entry name" value="Asn_synthase_B_C"/>
    <property type="match status" value="1"/>
</dbReference>
<dbReference type="GO" id="GO:0006529">
    <property type="term" value="P:asparagine biosynthetic process"/>
    <property type="evidence" value="ECO:0007669"/>
    <property type="project" value="UniProtKB-KW"/>
</dbReference>
<dbReference type="Pfam" id="PF00733">
    <property type="entry name" value="Asn_synthase"/>
    <property type="match status" value="1"/>
</dbReference>
<name>A1ZXW5_MICM2</name>
<keyword evidence="5 9" id="KW-0067">ATP-binding</keyword>
<comment type="catalytic activity">
    <reaction evidence="7">
        <text>L-aspartate + L-glutamine + ATP + H2O = L-asparagine + L-glutamate + AMP + diphosphate + H(+)</text>
        <dbReference type="Rhea" id="RHEA:12228"/>
        <dbReference type="ChEBI" id="CHEBI:15377"/>
        <dbReference type="ChEBI" id="CHEBI:15378"/>
        <dbReference type="ChEBI" id="CHEBI:29985"/>
        <dbReference type="ChEBI" id="CHEBI:29991"/>
        <dbReference type="ChEBI" id="CHEBI:30616"/>
        <dbReference type="ChEBI" id="CHEBI:33019"/>
        <dbReference type="ChEBI" id="CHEBI:58048"/>
        <dbReference type="ChEBI" id="CHEBI:58359"/>
        <dbReference type="ChEBI" id="CHEBI:456215"/>
        <dbReference type="EC" id="6.3.5.4"/>
    </reaction>
</comment>
<proteinExistence type="inferred from homology"/>
<comment type="caution">
    <text evidence="12">The sequence shown here is derived from an EMBL/GenBank/DDBJ whole genome shotgun (WGS) entry which is preliminary data.</text>
</comment>
<keyword evidence="6 8" id="KW-0315">Glutamine amidotransferase</keyword>
<dbReference type="InterPro" id="IPR033738">
    <property type="entry name" value="AsnB_N"/>
</dbReference>
<organism evidence="12 13">
    <name type="scientific">Microscilla marina ATCC 23134</name>
    <dbReference type="NCBI Taxonomy" id="313606"/>
    <lineage>
        <taxon>Bacteria</taxon>
        <taxon>Pseudomonadati</taxon>
        <taxon>Bacteroidota</taxon>
        <taxon>Cytophagia</taxon>
        <taxon>Cytophagales</taxon>
        <taxon>Microscillaceae</taxon>
        <taxon>Microscilla</taxon>
    </lineage>
</organism>
<dbReference type="eggNOG" id="COG0367">
    <property type="taxonomic scope" value="Bacteria"/>
</dbReference>
<evidence type="ECO:0000256" key="4">
    <source>
        <dbReference type="ARBA" id="ARBA00022741"/>
    </source>
</evidence>
<comment type="pathway">
    <text evidence="1">Amino-acid biosynthesis; L-asparagine biosynthesis; L-asparagine from L-aspartate (L-Gln route): step 1/1.</text>
</comment>
<reference evidence="12 13" key="1">
    <citation type="submission" date="2007-01" db="EMBL/GenBank/DDBJ databases">
        <authorList>
            <person name="Haygood M."/>
            <person name="Podell S."/>
            <person name="Anderson C."/>
            <person name="Hopkinson B."/>
            <person name="Roe K."/>
            <person name="Barbeau K."/>
            <person name="Gaasterland T."/>
            <person name="Ferriera S."/>
            <person name="Johnson J."/>
            <person name="Kravitz S."/>
            <person name="Beeson K."/>
            <person name="Sutton G."/>
            <person name="Rogers Y.-H."/>
            <person name="Friedman R."/>
            <person name="Frazier M."/>
            <person name="Venter J.C."/>
        </authorList>
    </citation>
    <scope>NUCLEOTIDE SEQUENCE [LARGE SCALE GENOMIC DNA]</scope>
    <source>
        <strain evidence="12 13">ATCC 23134</strain>
    </source>
</reference>
<keyword evidence="4 9" id="KW-0547">Nucleotide-binding</keyword>
<feature type="active site" description="For GATase activity" evidence="8">
    <location>
        <position position="2"/>
    </location>
</feature>
<feature type="binding site" evidence="9">
    <location>
        <position position="96"/>
    </location>
    <ligand>
        <name>L-glutamine</name>
        <dbReference type="ChEBI" id="CHEBI:58359"/>
    </ligand>
</feature>
<dbReference type="Proteomes" id="UP000004095">
    <property type="component" value="Unassembled WGS sequence"/>
</dbReference>
<evidence type="ECO:0000313" key="12">
    <source>
        <dbReference type="EMBL" id="EAY24794.1"/>
    </source>
</evidence>
<dbReference type="SUPFAM" id="SSF52402">
    <property type="entry name" value="Adenine nucleotide alpha hydrolases-like"/>
    <property type="match status" value="1"/>
</dbReference>
<dbReference type="SUPFAM" id="SSF56235">
    <property type="entry name" value="N-terminal nucleophile aminohydrolases (Ntn hydrolases)"/>
    <property type="match status" value="1"/>
</dbReference>
<keyword evidence="12" id="KW-0436">Ligase</keyword>
<evidence type="ECO:0000256" key="3">
    <source>
        <dbReference type="ARBA" id="ARBA00012737"/>
    </source>
</evidence>
<feature type="binding site" evidence="9">
    <location>
        <position position="285"/>
    </location>
    <ligand>
        <name>ATP</name>
        <dbReference type="ChEBI" id="CHEBI:30616"/>
    </ligand>
</feature>
<dbReference type="NCBIfam" id="TIGR01536">
    <property type="entry name" value="asn_synth_AEB"/>
    <property type="match status" value="1"/>
</dbReference>
<keyword evidence="8" id="KW-0061">Asparagine biosynthesis</keyword>
<evidence type="ECO:0000256" key="8">
    <source>
        <dbReference type="PIRSR" id="PIRSR001589-1"/>
    </source>
</evidence>
<evidence type="ECO:0000256" key="5">
    <source>
        <dbReference type="ARBA" id="ARBA00022840"/>
    </source>
</evidence>
<dbReference type="InterPro" id="IPR017932">
    <property type="entry name" value="GATase_2_dom"/>
</dbReference>
<keyword evidence="13" id="KW-1185">Reference proteome</keyword>
<dbReference type="Gene3D" id="3.60.20.10">
    <property type="entry name" value="Glutamine Phosphoribosylpyrophosphate, subunit 1, domain 1"/>
    <property type="match status" value="1"/>
</dbReference>
<dbReference type="OrthoDB" id="9763290at2"/>
<protein>
    <recommendedName>
        <fullName evidence="3">asparagine synthase (glutamine-hydrolyzing)</fullName>
        <ecNumber evidence="3">6.3.5.4</ecNumber>
    </recommendedName>
</protein>
<dbReference type="Pfam" id="PF13537">
    <property type="entry name" value="GATase_7"/>
    <property type="match status" value="1"/>
</dbReference>
<feature type="site" description="Important for beta-aspartyl-AMP intermediate formation" evidence="10">
    <location>
        <position position="360"/>
    </location>
</feature>
<dbReference type="EC" id="6.3.5.4" evidence="3"/>
<dbReference type="CDD" id="cd00712">
    <property type="entry name" value="AsnB"/>
    <property type="match status" value="1"/>
</dbReference>
<dbReference type="GO" id="GO:0004066">
    <property type="term" value="F:asparagine synthase (glutamine-hydrolyzing) activity"/>
    <property type="evidence" value="ECO:0007669"/>
    <property type="project" value="UniProtKB-EC"/>
</dbReference>
<evidence type="ECO:0000256" key="2">
    <source>
        <dbReference type="ARBA" id="ARBA00005752"/>
    </source>
</evidence>
<dbReference type="InterPro" id="IPR014729">
    <property type="entry name" value="Rossmann-like_a/b/a_fold"/>
</dbReference>
<feature type="binding site" evidence="9">
    <location>
        <begin position="358"/>
        <end position="359"/>
    </location>
    <ligand>
        <name>ATP</name>
        <dbReference type="ChEBI" id="CHEBI:30616"/>
    </ligand>
</feature>
<dbReference type="InterPro" id="IPR006426">
    <property type="entry name" value="Asn_synth_AEB"/>
</dbReference>
<dbReference type="GO" id="GO:0005524">
    <property type="term" value="F:ATP binding"/>
    <property type="evidence" value="ECO:0007669"/>
    <property type="project" value="UniProtKB-KW"/>
</dbReference>
<dbReference type="AlphaFoldDB" id="A1ZXW5"/>
<sequence length="615" mass="72277">MCGITGFYTLSRKWSQDQLKSMTQALKHRGPDADGFFFGQRCGLGHRRLKIIDLSDAANQPMHSHDQRYTMVFNGEVYNFQEIARKYQLSLKTKTDSEVILELFAQKGEKFVHELNGMFALAIYDHKTHSLWIYRDRMGIKPLFYYWDGENFAFASETKALLALGIDRTINKEALQDYLFMEYVPDHQSIFKHIHKLEKGHYMKISPKKLEKTRYYNLLDKWNPSPAHDLNYYTEAFDEQLTRSIAYRSISDVPMGAFLSGGTDSSLISAKFQQLSPQSIKTFTIGFDVASFDESAYAQKVAKHLQTQHTLERASAKESIGIVEELVSHYDEPFAANSCIPSLLVCQKARNEVTVALSGDGADELFMGYGYYYWHERIQKISKYGGYPARKLTSKVLSWMDQRKQRAARVFNYSDFERIWLHVWSQEQYMFSEQEVSWLLNTPYQHQSTWKDWQEINQLDIHPFEKISLFDLMHYLPYNLLYKMDIASMASALEVRVPYLDHHLVEFAMNLPLNMKVQAGEQKFLMKKTLEKYLPKELIYRQKWGFPAPVGDWLKTDLAYLIDKYLNPTLLKQQGLFDPHVVQRFVKLFKKGKNYHYKRIWALIVFQMWYAYYID</sequence>
<dbReference type="InterPro" id="IPR051786">
    <property type="entry name" value="ASN_synthetase/amidase"/>
</dbReference>
<dbReference type="PROSITE" id="PS51278">
    <property type="entry name" value="GATASE_TYPE_2"/>
    <property type="match status" value="1"/>
</dbReference>
<dbReference type="GO" id="GO:0005829">
    <property type="term" value="C:cytosol"/>
    <property type="evidence" value="ECO:0007669"/>
    <property type="project" value="TreeGrafter"/>
</dbReference>
<feature type="domain" description="Glutamine amidotransferase type-2" evidence="11">
    <location>
        <begin position="2"/>
        <end position="208"/>
    </location>
</feature>
<dbReference type="PANTHER" id="PTHR43284:SF1">
    <property type="entry name" value="ASPARAGINE SYNTHETASE"/>
    <property type="match status" value="1"/>
</dbReference>
<gene>
    <name evidence="12" type="ORF">M23134_04577</name>
</gene>
<evidence type="ECO:0000256" key="9">
    <source>
        <dbReference type="PIRSR" id="PIRSR001589-2"/>
    </source>
</evidence>
<keyword evidence="8" id="KW-0028">Amino-acid biosynthesis</keyword>
<dbReference type="InterPro" id="IPR001962">
    <property type="entry name" value="Asn_synthase"/>
</dbReference>
<evidence type="ECO:0000256" key="6">
    <source>
        <dbReference type="ARBA" id="ARBA00022962"/>
    </source>
</evidence>
<evidence type="ECO:0000313" key="13">
    <source>
        <dbReference type="Proteomes" id="UP000004095"/>
    </source>
</evidence>
<dbReference type="Gene3D" id="3.40.50.620">
    <property type="entry name" value="HUPs"/>
    <property type="match status" value="1"/>
</dbReference>